<evidence type="ECO:0000313" key="1">
    <source>
        <dbReference type="EMBL" id="SEQ94385.1"/>
    </source>
</evidence>
<dbReference type="AlphaFoldDB" id="A0A1H9K6A7"/>
<dbReference type="EMBL" id="FOFD01000003">
    <property type="protein sequence ID" value="SEQ94385.1"/>
    <property type="molecule type" value="Genomic_DNA"/>
</dbReference>
<dbReference type="Proteomes" id="UP000199114">
    <property type="component" value="Unassembled WGS sequence"/>
</dbReference>
<name>A0A1H9K6A7_9EURY</name>
<organism evidence="1 2">
    <name type="scientific">Natrinema salaciae</name>
    <dbReference type="NCBI Taxonomy" id="1186196"/>
    <lineage>
        <taxon>Archaea</taxon>
        <taxon>Methanobacteriati</taxon>
        <taxon>Methanobacteriota</taxon>
        <taxon>Stenosarchaea group</taxon>
        <taxon>Halobacteria</taxon>
        <taxon>Halobacteriales</taxon>
        <taxon>Natrialbaceae</taxon>
        <taxon>Natrinema</taxon>
    </lineage>
</organism>
<sequence length="93" mass="10669">MSIRERPSWMSREDFRILEAVGDPEILVVQSPAIIAYNLDMTRPHVSNRLSEFTAHGLVEKIADGRYQMTDRGRAYLEGELPAEELESDEQFS</sequence>
<reference evidence="2" key="1">
    <citation type="submission" date="2016-10" db="EMBL/GenBank/DDBJ databases">
        <authorList>
            <person name="Varghese N."/>
            <person name="Submissions S."/>
        </authorList>
    </citation>
    <scope>NUCLEOTIDE SEQUENCE [LARGE SCALE GENOMIC DNA]</scope>
    <source>
        <strain evidence="2">DSM 25055</strain>
    </source>
</reference>
<protein>
    <submittedName>
        <fullName evidence="1">Uncharacterized protein</fullName>
    </submittedName>
</protein>
<evidence type="ECO:0000313" key="2">
    <source>
        <dbReference type="Proteomes" id="UP000199114"/>
    </source>
</evidence>
<dbReference type="Gene3D" id="1.10.10.10">
    <property type="entry name" value="Winged helix-like DNA-binding domain superfamily/Winged helix DNA-binding domain"/>
    <property type="match status" value="1"/>
</dbReference>
<keyword evidence="2" id="KW-1185">Reference proteome</keyword>
<dbReference type="SUPFAM" id="SSF46785">
    <property type="entry name" value="Winged helix' DNA-binding domain"/>
    <property type="match status" value="1"/>
</dbReference>
<dbReference type="InterPro" id="IPR036390">
    <property type="entry name" value="WH_DNA-bd_sf"/>
</dbReference>
<gene>
    <name evidence="1" type="ORF">SAMN04489841_2809</name>
</gene>
<dbReference type="InterPro" id="IPR036388">
    <property type="entry name" value="WH-like_DNA-bd_sf"/>
</dbReference>
<proteinExistence type="predicted"/>
<accession>A0A1H9K6A7</accession>